<dbReference type="WBParaSite" id="RSKR_0000766700.1">
    <property type="protein sequence ID" value="RSKR_0000766700.1"/>
    <property type="gene ID" value="RSKR_0000766700"/>
</dbReference>
<accession>A0AC35U513</accession>
<dbReference type="Proteomes" id="UP000095286">
    <property type="component" value="Unplaced"/>
</dbReference>
<evidence type="ECO:0000313" key="1">
    <source>
        <dbReference type="Proteomes" id="UP000095286"/>
    </source>
</evidence>
<reference evidence="2" key="1">
    <citation type="submission" date="2016-11" db="UniProtKB">
        <authorList>
            <consortium name="WormBaseParasite"/>
        </authorList>
    </citation>
    <scope>IDENTIFICATION</scope>
    <source>
        <strain evidence="2">KR3021</strain>
    </source>
</reference>
<protein>
    <submittedName>
        <fullName evidence="2">EXPERA domain-containing protein</fullName>
    </submittedName>
</protein>
<name>A0AC35U513_9BILA</name>
<sequence length="220" mass="25570">MCENKLLAIPKDRVLPRWIQYWNVISAILCTLDVIYTMLRPYTNRGGFLEYIYAPWQLYSDVDLRYATSNDLVTMATGRLMTIEILMCFICIYLDRVRSRHTVLTCFTANVLIFWKTLLYMVLYIRQPEGTPSYFAEGTTFWQILFVFWVADGIWCVIPFIVILQLWNRLAIVETIANGSPNFPIKNGNVNYLIVDSVESANNNADEEVTKNQTNSFKNV</sequence>
<evidence type="ECO:0000313" key="2">
    <source>
        <dbReference type="WBParaSite" id="RSKR_0000766700.1"/>
    </source>
</evidence>
<proteinExistence type="predicted"/>
<organism evidence="1 2">
    <name type="scientific">Rhabditophanes sp. KR3021</name>
    <dbReference type="NCBI Taxonomy" id="114890"/>
    <lineage>
        <taxon>Eukaryota</taxon>
        <taxon>Metazoa</taxon>
        <taxon>Ecdysozoa</taxon>
        <taxon>Nematoda</taxon>
        <taxon>Chromadorea</taxon>
        <taxon>Rhabditida</taxon>
        <taxon>Tylenchina</taxon>
        <taxon>Panagrolaimomorpha</taxon>
        <taxon>Strongyloidoidea</taxon>
        <taxon>Alloionematidae</taxon>
        <taxon>Rhabditophanes</taxon>
    </lineage>
</organism>